<dbReference type="OrthoDB" id="3013932at2759"/>
<dbReference type="EMBL" id="MU157858">
    <property type="protein sequence ID" value="KAF9527758.1"/>
    <property type="molecule type" value="Genomic_DNA"/>
</dbReference>
<proteinExistence type="predicted"/>
<evidence type="ECO:0000313" key="2">
    <source>
        <dbReference type="Proteomes" id="UP000807306"/>
    </source>
</evidence>
<name>A0A9P6EF60_9AGAR</name>
<accession>A0A9P6EF60</accession>
<organism evidence="1 2">
    <name type="scientific">Crepidotus variabilis</name>
    <dbReference type="NCBI Taxonomy" id="179855"/>
    <lineage>
        <taxon>Eukaryota</taxon>
        <taxon>Fungi</taxon>
        <taxon>Dikarya</taxon>
        <taxon>Basidiomycota</taxon>
        <taxon>Agaricomycotina</taxon>
        <taxon>Agaricomycetes</taxon>
        <taxon>Agaricomycetidae</taxon>
        <taxon>Agaricales</taxon>
        <taxon>Agaricineae</taxon>
        <taxon>Crepidotaceae</taxon>
        <taxon>Crepidotus</taxon>
    </lineage>
</organism>
<evidence type="ECO:0000313" key="1">
    <source>
        <dbReference type="EMBL" id="KAF9527758.1"/>
    </source>
</evidence>
<gene>
    <name evidence="1" type="ORF">CPB83DRAFT_855582</name>
</gene>
<dbReference type="AlphaFoldDB" id="A0A9P6EF60"/>
<keyword evidence="2" id="KW-1185">Reference proteome</keyword>
<dbReference type="Proteomes" id="UP000807306">
    <property type="component" value="Unassembled WGS sequence"/>
</dbReference>
<reference evidence="1" key="1">
    <citation type="submission" date="2020-11" db="EMBL/GenBank/DDBJ databases">
        <authorList>
            <consortium name="DOE Joint Genome Institute"/>
            <person name="Ahrendt S."/>
            <person name="Riley R."/>
            <person name="Andreopoulos W."/>
            <person name="Labutti K."/>
            <person name="Pangilinan J."/>
            <person name="Ruiz-Duenas F.J."/>
            <person name="Barrasa J.M."/>
            <person name="Sanchez-Garcia M."/>
            <person name="Camarero S."/>
            <person name="Miyauchi S."/>
            <person name="Serrano A."/>
            <person name="Linde D."/>
            <person name="Babiker R."/>
            <person name="Drula E."/>
            <person name="Ayuso-Fernandez I."/>
            <person name="Pacheco R."/>
            <person name="Padilla G."/>
            <person name="Ferreira P."/>
            <person name="Barriuso J."/>
            <person name="Kellner H."/>
            <person name="Castanera R."/>
            <person name="Alfaro M."/>
            <person name="Ramirez L."/>
            <person name="Pisabarro A.G."/>
            <person name="Kuo A."/>
            <person name="Tritt A."/>
            <person name="Lipzen A."/>
            <person name="He G."/>
            <person name="Yan M."/>
            <person name="Ng V."/>
            <person name="Cullen D."/>
            <person name="Martin F."/>
            <person name="Rosso M.-N."/>
            <person name="Henrissat B."/>
            <person name="Hibbett D."/>
            <person name="Martinez A.T."/>
            <person name="Grigoriev I.V."/>
        </authorList>
    </citation>
    <scope>NUCLEOTIDE SEQUENCE</scope>
    <source>
        <strain evidence="1">CBS 506.95</strain>
    </source>
</reference>
<sequence length="446" mass="50727">MSMNTTFCPQLKIGAVCQQWRQIMWSNPRFWNIIHLRVTLESRLHLATVLKEWVFRSGELPLFFSTQYHQTFFDQPPPQLITQLHHLLLSIISTLNTCIHRWSLVNLSLPKSYMTMLRDQMSSASTYSGLKGLALSMTPDLDEDPRSRFPVWIFEGKFNTSLVLRPQELSLEGFLIRNVQVDAASLTSFKGMHMLVVDCLELVRRAPQLVDCDLEFLELNSHLTGPTPFPPAPILHTSIQRLRLADCPDEVLNYITFPELWSLIICNEGSEATLNELTAFIKRSECCLQSFDLRMGWLQGRDLLEFLKLTPALLDLDVCPVGDDFFEHLGRTTFTVRGSPGFLPQLQTFSYYGFRTFQWSSVPLLVPPTQPQDMAKRPLRNIVLQLNSDSDDILPGRDEPLGTAGVDIIDEASVRAISNIVNQGIRIQITDSLDLIDASMKHHGIL</sequence>
<evidence type="ECO:0008006" key="3">
    <source>
        <dbReference type="Google" id="ProtNLM"/>
    </source>
</evidence>
<protein>
    <recommendedName>
        <fullName evidence="3">F-box domain-containing protein</fullName>
    </recommendedName>
</protein>
<comment type="caution">
    <text evidence="1">The sequence shown here is derived from an EMBL/GenBank/DDBJ whole genome shotgun (WGS) entry which is preliminary data.</text>
</comment>